<proteinExistence type="predicted"/>
<sequence length="152" mass="17626">MQFKYPELLYALLLLLIPIIIHLFQLRRFEKVPFTNVQFLKSITIQTRKSSQLKKWLTLLTRLLLIAAVVLAFAQPYFSKSNSINLKSETVIYLDNSFSMQAQGDKGELLKRSIQDIISAIDDTNKITIFTNDDIFKDITRKTINNELLDLD</sequence>
<gene>
    <name evidence="3" type="ORF">MNBD_BACTEROID02-507</name>
</gene>
<dbReference type="InterPro" id="IPR024163">
    <property type="entry name" value="Aerotolerance_reg_N"/>
</dbReference>
<dbReference type="PANTHER" id="PTHR37464">
    <property type="entry name" value="BLL2463 PROTEIN"/>
    <property type="match status" value="1"/>
</dbReference>
<feature type="transmembrane region" description="Helical" evidence="1">
    <location>
        <begin position="56"/>
        <end position="78"/>
    </location>
</feature>
<keyword evidence="1" id="KW-1133">Transmembrane helix</keyword>
<name>A0A3B0RPB6_9ZZZZ</name>
<dbReference type="Pfam" id="PF07584">
    <property type="entry name" value="BatA"/>
    <property type="match status" value="1"/>
</dbReference>
<dbReference type="NCBIfam" id="TIGR02226">
    <property type="entry name" value="two_anch"/>
    <property type="match status" value="1"/>
</dbReference>
<organism evidence="3">
    <name type="scientific">hydrothermal vent metagenome</name>
    <dbReference type="NCBI Taxonomy" id="652676"/>
    <lineage>
        <taxon>unclassified sequences</taxon>
        <taxon>metagenomes</taxon>
        <taxon>ecological metagenomes</taxon>
    </lineage>
</organism>
<feature type="domain" description="Aerotolerance regulator N-terminal" evidence="2">
    <location>
        <begin position="1"/>
        <end position="76"/>
    </location>
</feature>
<keyword evidence="1" id="KW-0812">Transmembrane</keyword>
<evidence type="ECO:0000259" key="2">
    <source>
        <dbReference type="Pfam" id="PF07584"/>
    </source>
</evidence>
<feature type="non-terminal residue" evidence="3">
    <location>
        <position position="152"/>
    </location>
</feature>
<dbReference type="EMBL" id="UOEB01000223">
    <property type="protein sequence ID" value="VAV85415.1"/>
    <property type="molecule type" value="Genomic_DNA"/>
</dbReference>
<dbReference type="InterPro" id="IPR011933">
    <property type="entry name" value="Double_TM_dom"/>
</dbReference>
<dbReference type="PANTHER" id="PTHR37464:SF1">
    <property type="entry name" value="BLL2463 PROTEIN"/>
    <property type="match status" value="1"/>
</dbReference>
<protein>
    <recommendedName>
        <fullName evidence="2">Aerotolerance regulator N-terminal domain-containing protein</fullName>
    </recommendedName>
</protein>
<accession>A0A3B0RPB6</accession>
<dbReference type="AlphaFoldDB" id="A0A3B0RPB6"/>
<evidence type="ECO:0000256" key="1">
    <source>
        <dbReference type="SAM" id="Phobius"/>
    </source>
</evidence>
<feature type="transmembrane region" description="Helical" evidence="1">
    <location>
        <begin position="6"/>
        <end position="24"/>
    </location>
</feature>
<keyword evidence="1" id="KW-0472">Membrane</keyword>
<evidence type="ECO:0000313" key="3">
    <source>
        <dbReference type="EMBL" id="VAV85415.1"/>
    </source>
</evidence>
<reference evidence="3" key="1">
    <citation type="submission" date="2018-06" db="EMBL/GenBank/DDBJ databases">
        <authorList>
            <person name="Zhirakovskaya E."/>
        </authorList>
    </citation>
    <scope>NUCLEOTIDE SEQUENCE</scope>
</reference>